<dbReference type="Proteomes" id="UP001597114">
    <property type="component" value="Unassembled WGS sequence"/>
</dbReference>
<comment type="caution">
    <text evidence="2">The sequence shown here is derived from an EMBL/GenBank/DDBJ whole genome shotgun (WGS) entry which is preliminary data.</text>
</comment>
<keyword evidence="3" id="KW-1185">Reference proteome</keyword>
<reference evidence="3" key="1">
    <citation type="journal article" date="2019" name="Int. J. Syst. Evol. Microbiol.">
        <title>The Global Catalogue of Microorganisms (GCM) 10K type strain sequencing project: providing services to taxonomists for standard genome sequencing and annotation.</title>
        <authorList>
            <consortium name="The Broad Institute Genomics Platform"/>
            <consortium name="The Broad Institute Genome Sequencing Center for Infectious Disease"/>
            <person name="Wu L."/>
            <person name="Ma J."/>
        </authorList>
    </citation>
    <scope>NUCLEOTIDE SEQUENCE [LARGE SCALE GENOMIC DNA]</scope>
    <source>
        <strain evidence="3">CCM 7043</strain>
    </source>
</reference>
<gene>
    <name evidence="2" type="ORF">ACFSJD_35730</name>
</gene>
<name>A0ABW4F7L9_9PSEU</name>
<accession>A0ABW4F7L9</accession>
<proteinExistence type="predicted"/>
<organism evidence="2 3">
    <name type="scientific">Pseudonocardia yunnanensis</name>
    <dbReference type="NCBI Taxonomy" id="58107"/>
    <lineage>
        <taxon>Bacteria</taxon>
        <taxon>Bacillati</taxon>
        <taxon>Actinomycetota</taxon>
        <taxon>Actinomycetes</taxon>
        <taxon>Pseudonocardiales</taxon>
        <taxon>Pseudonocardiaceae</taxon>
        <taxon>Pseudonocardia</taxon>
    </lineage>
</organism>
<sequence length="240" mass="25517">MVAANPLSEQDLAEARQELAAGRPLTVWFTPAAVGVPANGSAKVISIDEVAEGDFIQVKPAGSRDTMFCSPSELTRTRPARKKVQRPAERAPESVMPSEEAPQASAPEKPRPEPEPEWTPAPPPAPLKAPPPAPAPVKAPDRPRSTGSRSAGRPAEVTVTLNATAEGEWTVEVMIGKKRTVRPTPVQPGDVAKAARALPSVVAEAIDASLEAARQRQLERVERLSAELEAAQRALHELIS</sequence>
<feature type="compositionally biased region" description="Pro residues" evidence="1">
    <location>
        <begin position="117"/>
        <end position="137"/>
    </location>
</feature>
<evidence type="ECO:0000313" key="3">
    <source>
        <dbReference type="Proteomes" id="UP001597114"/>
    </source>
</evidence>
<dbReference type="EMBL" id="JBHUCO010000051">
    <property type="protein sequence ID" value="MFD1522887.1"/>
    <property type="molecule type" value="Genomic_DNA"/>
</dbReference>
<dbReference type="InterPro" id="IPR046282">
    <property type="entry name" value="DUF6319"/>
</dbReference>
<feature type="region of interest" description="Disordered" evidence="1">
    <location>
        <begin position="62"/>
        <end position="162"/>
    </location>
</feature>
<evidence type="ECO:0000256" key="1">
    <source>
        <dbReference type="SAM" id="MobiDB-lite"/>
    </source>
</evidence>
<protein>
    <submittedName>
        <fullName evidence="2">DUF6319 family protein</fullName>
    </submittedName>
</protein>
<evidence type="ECO:0000313" key="2">
    <source>
        <dbReference type="EMBL" id="MFD1522887.1"/>
    </source>
</evidence>
<dbReference type="RefSeq" id="WP_344719709.1">
    <property type="nucleotide sequence ID" value="NZ_BAAAUS010000005.1"/>
</dbReference>
<dbReference type="Pfam" id="PF19844">
    <property type="entry name" value="DUF6319"/>
    <property type="match status" value="1"/>
</dbReference>